<dbReference type="InterPro" id="IPR015421">
    <property type="entry name" value="PyrdxlP-dep_Trfase_major"/>
</dbReference>
<dbReference type="GO" id="GO:0008483">
    <property type="term" value="F:transaminase activity"/>
    <property type="evidence" value="ECO:0007669"/>
    <property type="project" value="UniProtKB-KW"/>
</dbReference>
<reference evidence="3" key="1">
    <citation type="journal article" date="2019" name="Int. J. Syst. Evol. Microbiol.">
        <title>The Global Catalogue of Microorganisms (GCM) 10K type strain sequencing project: providing services to taxonomists for standard genome sequencing and annotation.</title>
        <authorList>
            <consortium name="The Broad Institute Genomics Platform"/>
            <consortium name="The Broad Institute Genome Sequencing Center for Infectious Disease"/>
            <person name="Wu L."/>
            <person name="Ma J."/>
        </authorList>
    </citation>
    <scope>NUCLEOTIDE SEQUENCE [LARGE SCALE GENOMIC DNA]</scope>
    <source>
        <strain evidence="3">CECT 7649</strain>
    </source>
</reference>
<dbReference type="EMBL" id="JBHTCG010000034">
    <property type="protein sequence ID" value="MFC7387127.1"/>
    <property type="molecule type" value="Genomic_DNA"/>
</dbReference>
<proteinExistence type="predicted"/>
<evidence type="ECO:0000313" key="2">
    <source>
        <dbReference type="EMBL" id="MFC7387127.1"/>
    </source>
</evidence>
<name>A0ABW2PFA0_9ACTN</name>
<sequence>MPADEEERLAQPLERFARLHAETVRRSGRRLLDLSYPNPRVDRDTRAYDLLRGLVPLVPQQDLQYTPLGGGTIVRRRVASSLARRLGVPLGHRDVLLTPGATAALIVALTALFRPGDEVLIVTPCWMDYPLYLHRLGAKITLVPSGSDKRIPVERVAASIGPRTAGLILGQPACPTGVVHTAAELAMLADVLRAAAARFGRHAVLVSDEAHRDQVWGDAEFTSPMRLYPHTVSVYSFGKAWSLQGQRTGYLALSPSMCHHDDVAVRAERAMRSTGTCAPTALMQRLIPQIVDLEPDQGSLRRDQTRIRAELERLGYRIVAGQATAFVYIHCPDGIGDWEFATRLAGQNLLAMPSEVFHDAGHVRLALNVDAERFPEIGRRLLAAAPPPSP</sequence>
<dbReference type="CDD" id="cd00609">
    <property type="entry name" value="AAT_like"/>
    <property type="match status" value="1"/>
</dbReference>
<evidence type="ECO:0000259" key="1">
    <source>
        <dbReference type="Pfam" id="PF00155"/>
    </source>
</evidence>
<dbReference type="InterPro" id="IPR004839">
    <property type="entry name" value="Aminotransferase_I/II_large"/>
</dbReference>
<keyword evidence="3" id="KW-1185">Reference proteome</keyword>
<evidence type="ECO:0000313" key="3">
    <source>
        <dbReference type="Proteomes" id="UP001596496"/>
    </source>
</evidence>
<protein>
    <submittedName>
        <fullName evidence="2">Aminotransferase class I/II-fold pyridoxal phosphate-dependent enzyme</fullName>
    </submittedName>
</protein>
<organism evidence="2 3">
    <name type="scientific">Sphaerisporangium rhizosphaerae</name>
    <dbReference type="NCBI Taxonomy" id="2269375"/>
    <lineage>
        <taxon>Bacteria</taxon>
        <taxon>Bacillati</taxon>
        <taxon>Actinomycetota</taxon>
        <taxon>Actinomycetes</taxon>
        <taxon>Streptosporangiales</taxon>
        <taxon>Streptosporangiaceae</taxon>
        <taxon>Sphaerisporangium</taxon>
    </lineage>
</organism>
<keyword evidence="2" id="KW-0032">Aminotransferase</keyword>
<gene>
    <name evidence="2" type="ORF">ACFQSB_33310</name>
</gene>
<dbReference type="Proteomes" id="UP001596496">
    <property type="component" value="Unassembled WGS sequence"/>
</dbReference>
<dbReference type="SUPFAM" id="SSF53383">
    <property type="entry name" value="PLP-dependent transferases"/>
    <property type="match status" value="1"/>
</dbReference>
<keyword evidence="2" id="KW-0808">Transferase</keyword>
<dbReference type="PANTHER" id="PTHR42691">
    <property type="entry name" value="ASPARTATE AMINOTRANSFERASE YHDR-RELATED"/>
    <property type="match status" value="1"/>
</dbReference>
<feature type="domain" description="Aminotransferase class I/classII large" evidence="1">
    <location>
        <begin position="63"/>
        <end position="376"/>
    </location>
</feature>
<dbReference type="InterPro" id="IPR015424">
    <property type="entry name" value="PyrdxlP-dep_Trfase"/>
</dbReference>
<dbReference type="Pfam" id="PF00155">
    <property type="entry name" value="Aminotran_1_2"/>
    <property type="match status" value="1"/>
</dbReference>
<comment type="caution">
    <text evidence="2">The sequence shown here is derived from an EMBL/GenBank/DDBJ whole genome shotgun (WGS) entry which is preliminary data.</text>
</comment>
<accession>A0ABW2PFA0</accession>
<dbReference type="RefSeq" id="WP_380830801.1">
    <property type="nucleotide sequence ID" value="NZ_JBHTCG010000034.1"/>
</dbReference>
<dbReference type="PANTHER" id="PTHR42691:SF1">
    <property type="entry name" value="ASPARTATE AMINOTRANSFERASE YHDR-RELATED"/>
    <property type="match status" value="1"/>
</dbReference>
<dbReference type="Gene3D" id="3.40.640.10">
    <property type="entry name" value="Type I PLP-dependent aspartate aminotransferase-like (Major domain)"/>
    <property type="match status" value="1"/>
</dbReference>